<dbReference type="EMBL" id="VSRR010018726">
    <property type="protein sequence ID" value="MPC61633.1"/>
    <property type="molecule type" value="Genomic_DNA"/>
</dbReference>
<feature type="compositionally biased region" description="Low complexity" evidence="1">
    <location>
        <begin position="136"/>
        <end position="154"/>
    </location>
</feature>
<gene>
    <name evidence="3" type="ORF">E2C01_055707</name>
</gene>
<dbReference type="AlphaFoldDB" id="A0A5B7GVH9"/>
<keyword evidence="4" id="KW-1185">Reference proteome</keyword>
<dbReference type="OrthoDB" id="5984008at2759"/>
<reference evidence="3 4" key="1">
    <citation type="submission" date="2019-05" db="EMBL/GenBank/DDBJ databases">
        <title>Another draft genome of Portunus trituberculatus and its Hox gene families provides insights of decapod evolution.</title>
        <authorList>
            <person name="Jeong J.-H."/>
            <person name="Song I."/>
            <person name="Kim S."/>
            <person name="Choi T."/>
            <person name="Kim D."/>
            <person name="Ryu S."/>
            <person name="Kim W."/>
        </authorList>
    </citation>
    <scope>NUCLEOTIDE SEQUENCE [LARGE SCALE GENOMIC DNA]</scope>
    <source>
        <tissue evidence="3">Muscle</tissue>
    </source>
</reference>
<accession>A0A5B7GVH9</accession>
<protein>
    <submittedName>
        <fullName evidence="3">Uncharacterized protein</fullName>
    </submittedName>
</protein>
<organism evidence="3 4">
    <name type="scientific">Portunus trituberculatus</name>
    <name type="common">Swimming crab</name>
    <name type="synonym">Neptunus trituberculatus</name>
    <dbReference type="NCBI Taxonomy" id="210409"/>
    <lineage>
        <taxon>Eukaryota</taxon>
        <taxon>Metazoa</taxon>
        <taxon>Ecdysozoa</taxon>
        <taxon>Arthropoda</taxon>
        <taxon>Crustacea</taxon>
        <taxon>Multicrustacea</taxon>
        <taxon>Malacostraca</taxon>
        <taxon>Eumalacostraca</taxon>
        <taxon>Eucarida</taxon>
        <taxon>Decapoda</taxon>
        <taxon>Pleocyemata</taxon>
        <taxon>Brachyura</taxon>
        <taxon>Eubrachyura</taxon>
        <taxon>Portunoidea</taxon>
        <taxon>Portunidae</taxon>
        <taxon>Portuninae</taxon>
        <taxon>Portunus</taxon>
    </lineage>
</organism>
<name>A0A5B7GVH9_PORTR</name>
<evidence type="ECO:0000256" key="2">
    <source>
        <dbReference type="SAM" id="SignalP"/>
    </source>
</evidence>
<feature type="region of interest" description="Disordered" evidence="1">
    <location>
        <begin position="22"/>
        <end position="71"/>
    </location>
</feature>
<sequence>MRRLLVLLFSTFILLSTASAASAVGGRGGGRRLPDDHQNGSQRSNTPPERERRPGTHAAPSPNTGLAPPSHAALKISEHNGLPTTVDSSSATIHLNTRLFQTVRKEITTTISLPTVFSPASDALLQEKDHNTLSKPHAPTSPATSTTPVPKNTTPPVYRLGAVFEPEHIQSLSSVFFQSLQEQNRLLGGLFRLEGVAIETPMLTLSSLKGTCETLQRENVSVGLAVGVTQSIYASGTLASLAGVSLIARTIRGYRDDTLKEMEAERAEVRRRLVSDLRRA</sequence>
<evidence type="ECO:0000313" key="3">
    <source>
        <dbReference type="EMBL" id="MPC61633.1"/>
    </source>
</evidence>
<feature type="chain" id="PRO_5022685769" evidence="2">
    <location>
        <begin position="21"/>
        <end position="280"/>
    </location>
</feature>
<evidence type="ECO:0000313" key="4">
    <source>
        <dbReference type="Proteomes" id="UP000324222"/>
    </source>
</evidence>
<keyword evidence="2" id="KW-0732">Signal</keyword>
<dbReference type="Proteomes" id="UP000324222">
    <property type="component" value="Unassembled WGS sequence"/>
</dbReference>
<proteinExistence type="predicted"/>
<comment type="caution">
    <text evidence="3">The sequence shown here is derived from an EMBL/GenBank/DDBJ whole genome shotgun (WGS) entry which is preliminary data.</text>
</comment>
<evidence type="ECO:0000256" key="1">
    <source>
        <dbReference type="SAM" id="MobiDB-lite"/>
    </source>
</evidence>
<feature type="region of interest" description="Disordered" evidence="1">
    <location>
        <begin position="132"/>
        <end position="154"/>
    </location>
</feature>
<feature type="signal peptide" evidence="2">
    <location>
        <begin position="1"/>
        <end position="20"/>
    </location>
</feature>